<dbReference type="Proteomes" id="UP000660745">
    <property type="component" value="Unassembled WGS sequence"/>
</dbReference>
<keyword evidence="2" id="KW-1185">Reference proteome</keyword>
<dbReference type="EMBL" id="BMNK01000027">
    <property type="protein sequence ID" value="GGP17966.1"/>
    <property type="molecule type" value="Genomic_DNA"/>
</dbReference>
<sequence>MNELNALEGWGFPVRTSRGGEARGRSIADQAERMVEWLNKLVGEFRIPTLYVVGADDWAAVAAFPVYGMPHAEADRIVVGQEPAQFWTVVLDSVAPVLAGHDRAELRRVYGDPVTLSSFADLLVSHEIGHYLHSLGEPANPTAFWLREMLANLALQGYVSEVEPQREEALLTVVRIVWGGSRQWPLYELRDMFRAPELDGSNYVWFEFGLQTLTKRLWANAGATALRCLIDMLNGPALTHDEAIDAIHAIDPGVAADLRRWPHFLAT</sequence>
<proteinExistence type="predicted"/>
<accession>A0A918AEE3</accession>
<gene>
    <name evidence="1" type="ORF">GCM10012278_88430</name>
</gene>
<evidence type="ECO:0000313" key="1">
    <source>
        <dbReference type="EMBL" id="GGP17966.1"/>
    </source>
</evidence>
<dbReference type="AlphaFoldDB" id="A0A918AEE3"/>
<name>A0A918AEE3_9ACTN</name>
<organism evidence="1 2">
    <name type="scientific">Nonomuraea glycinis</name>
    <dbReference type="NCBI Taxonomy" id="2047744"/>
    <lineage>
        <taxon>Bacteria</taxon>
        <taxon>Bacillati</taxon>
        <taxon>Actinomycetota</taxon>
        <taxon>Actinomycetes</taxon>
        <taxon>Streptosporangiales</taxon>
        <taxon>Streptosporangiaceae</taxon>
        <taxon>Nonomuraea</taxon>
    </lineage>
</organism>
<dbReference type="RefSeq" id="WP_189144775.1">
    <property type="nucleotide sequence ID" value="NZ_BMNK01000027.1"/>
</dbReference>
<reference evidence="1" key="2">
    <citation type="submission" date="2020-09" db="EMBL/GenBank/DDBJ databases">
        <authorList>
            <person name="Sun Q."/>
            <person name="Zhou Y."/>
        </authorList>
    </citation>
    <scope>NUCLEOTIDE SEQUENCE</scope>
    <source>
        <strain evidence="1">CGMCC 4.7430</strain>
    </source>
</reference>
<comment type="caution">
    <text evidence="1">The sequence shown here is derived from an EMBL/GenBank/DDBJ whole genome shotgun (WGS) entry which is preliminary data.</text>
</comment>
<evidence type="ECO:0000313" key="2">
    <source>
        <dbReference type="Proteomes" id="UP000660745"/>
    </source>
</evidence>
<protein>
    <submittedName>
        <fullName evidence="1">Uncharacterized protein</fullName>
    </submittedName>
</protein>
<reference evidence="1" key="1">
    <citation type="journal article" date="2014" name="Int. J. Syst. Evol. Microbiol.">
        <title>Complete genome sequence of Corynebacterium casei LMG S-19264T (=DSM 44701T), isolated from a smear-ripened cheese.</title>
        <authorList>
            <consortium name="US DOE Joint Genome Institute (JGI-PGF)"/>
            <person name="Walter F."/>
            <person name="Albersmeier A."/>
            <person name="Kalinowski J."/>
            <person name="Ruckert C."/>
        </authorList>
    </citation>
    <scope>NUCLEOTIDE SEQUENCE</scope>
    <source>
        <strain evidence="1">CGMCC 4.7430</strain>
    </source>
</reference>